<accession>L2FA85</accession>
<dbReference type="STRING" id="1230338.MOMA_04600"/>
<sequence length="172" mass="19314">MKKLLLLSIAGLMSFSSFADEQVCHPTVQATTPDSRFEILGDGSEVKDTKTNLIWQRCSIGQTWDKTAKTCQGSPKTFASWKEALTETHKLGNGYRLPNVKELQSIVEYKCRPFINKKIFVGYDGDVTDWYFSSTPDVRDNNVFSVNFDKSTTRSVGKLDITNTARAVRSAK</sequence>
<dbReference type="Pfam" id="PF07603">
    <property type="entry name" value="Lcl_C"/>
    <property type="match status" value="1"/>
</dbReference>
<dbReference type="Proteomes" id="UP000023795">
    <property type="component" value="Unassembled WGS sequence"/>
</dbReference>
<comment type="caution">
    <text evidence="3">The sequence shown here is derived from an EMBL/GenBank/DDBJ whole genome shotgun (WGS) entry which is preliminary data.</text>
</comment>
<evidence type="ECO:0000313" key="4">
    <source>
        <dbReference type="Proteomes" id="UP000023795"/>
    </source>
</evidence>
<reference evidence="3 4" key="1">
    <citation type="journal article" date="2013" name="Genome Announc.">
        <title>Genome Sequence of Moraxella macacae 0408225, a Novel Bacterial Species Isolated from a Cynomolgus Macaque with Epistaxis.</title>
        <authorList>
            <person name="Ladner J.T."/>
            <person name="Whitehouse C.A."/>
            <person name="Koroleva G.I."/>
            <person name="Palacios G.F."/>
        </authorList>
    </citation>
    <scope>NUCLEOTIDE SEQUENCE [LARGE SCALE GENOMIC DNA]</scope>
    <source>
        <strain evidence="3 4">0408225</strain>
    </source>
</reference>
<name>L2FA85_9GAMM</name>
<dbReference type="AlphaFoldDB" id="L2FA85"/>
<dbReference type="EMBL" id="ANIN01000001">
    <property type="protein sequence ID" value="ELA09656.1"/>
    <property type="molecule type" value="Genomic_DNA"/>
</dbReference>
<evidence type="ECO:0000256" key="1">
    <source>
        <dbReference type="SAM" id="SignalP"/>
    </source>
</evidence>
<feature type="chain" id="PRO_5003958013" description="Lcl C-terminal domain-containing protein" evidence="1">
    <location>
        <begin position="20"/>
        <end position="172"/>
    </location>
</feature>
<dbReference type="eggNOG" id="ENOG50331P3">
    <property type="taxonomic scope" value="Bacteria"/>
</dbReference>
<proteinExistence type="predicted"/>
<dbReference type="PANTHER" id="PTHR35812">
    <property type="entry name" value="LIPOPROTEIN"/>
    <property type="match status" value="1"/>
</dbReference>
<dbReference type="RefSeq" id="WP_009767474.1">
    <property type="nucleotide sequence ID" value="NZ_ANIN01000001.1"/>
</dbReference>
<dbReference type="InterPro" id="IPR011460">
    <property type="entry name" value="Lcl_C"/>
</dbReference>
<evidence type="ECO:0000259" key="2">
    <source>
        <dbReference type="Pfam" id="PF07603"/>
    </source>
</evidence>
<keyword evidence="1" id="KW-0732">Signal</keyword>
<dbReference type="PATRIC" id="fig|1230338.3.peg.999"/>
<protein>
    <recommendedName>
        <fullName evidence="2">Lcl C-terminal domain-containing protein</fullName>
    </recommendedName>
</protein>
<organism evidence="3 4">
    <name type="scientific">Moraxella macacae 0408225</name>
    <dbReference type="NCBI Taxonomy" id="1230338"/>
    <lineage>
        <taxon>Bacteria</taxon>
        <taxon>Pseudomonadati</taxon>
        <taxon>Pseudomonadota</taxon>
        <taxon>Gammaproteobacteria</taxon>
        <taxon>Moraxellales</taxon>
        <taxon>Moraxellaceae</taxon>
        <taxon>Moraxella</taxon>
    </lineage>
</organism>
<feature type="signal peptide" evidence="1">
    <location>
        <begin position="1"/>
        <end position="19"/>
    </location>
</feature>
<evidence type="ECO:0000313" key="3">
    <source>
        <dbReference type="EMBL" id="ELA09656.1"/>
    </source>
</evidence>
<gene>
    <name evidence="3" type="ORF">MOMA_04600</name>
</gene>
<feature type="domain" description="Lcl C-terminal" evidence="2">
    <location>
        <begin position="46"/>
        <end position="169"/>
    </location>
</feature>
<dbReference type="PANTHER" id="PTHR35812:SF1">
    <property type="entry name" value="LIPOPROTEIN"/>
    <property type="match status" value="1"/>
</dbReference>
<keyword evidence="4" id="KW-1185">Reference proteome</keyword>